<reference evidence="1 2" key="12">
    <citation type="journal article" date="1997" name="Virus Genes">
        <title>The DNA sequence of Chilo iridescent virus between the genome coordinates 0.101 and 0.391; similarities in coding strategy between insect and vertebrate iridoviruses.</title>
        <authorList>
            <person name="Bahr U."/>
            <person name="Tidona C.A."/>
            <person name="Darai G."/>
        </authorList>
    </citation>
    <scope>NUCLEOTIDE SEQUENCE [LARGE SCALE GENOMIC DNA]</scope>
</reference>
<organismHost>
    <name type="scientific">Chilo suppressalis</name>
    <name type="common">Asiatic rice borer moth</name>
    <dbReference type="NCBI Taxonomy" id="168631"/>
</organismHost>
<organismHost>
    <name type="scientific">Spodoptera frugiperda</name>
    <name type="common">Fall armyworm</name>
    <dbReference type="NCBI Taxonomy" id="7108"/>
</organismHost>
<organism evidence="1 2">
    <name type="scientific">Invertebrate iridescent virus 6</name>
    <name type="common">IIV-6</name>
    <name type="synonym">Chilo iridescent virus</name>
    <dbReference type="NCBI Taxonomy" id="176652"/>
    <lineage>
        <taxon>Viruses</taxon>
        <taxon>Varidnaviria</taxon>
        <taxon>Bamfordvirae</taxon>
        <taxon>Nucleocytoviricota</taxon>
        <taxon>Megaviricetes</taxon>
        <taxon>Pimascovirales</taxon>
        <taxon>Pimascovirales incertae sedis</taxon>
        <taxon>Iridoviridae</taxon>
        <taxon>Betairidovirinae</taxon>
        <taxon>Iridovirus</taxon>
        <taxon>Iridovirus chilo1</taxon>
    </lineage>
</organism>
<dbReference type="KEGG" id="vg:1733356"/>
<reference evidence="1 2" key="4">
    <citation type="journal article" date="1988" name="Virology">
        <title>Identification and characterization of the repetitive DNA element in the genome of insect iridescent virus type 6.</title>
        <authorList>
            <person name="Fischer M."/>
            <person name="Schnitzler P."/>
            <person name="Delius H."/>
            <person name="Darai G."/>
        </authorList>
    </citation>
    <scope>NUCLEOTIDE SEQUENCE [LARGE SCALE GENOMIC DNA]</scope>
</reference>
<dbReference type="Proteomes" id="UP000001359">
    <property type="component" value="Segment"/>
</dbReference>
<keyword evidence="2" id="KW-1185">Reference proteome</keyword>
<evidence type="ECO:0000313" key="1">
    <source>
        <dbReference type="EMBL" id="AAK82106.1"/>
    </source>
</evidence>
<reference evidence="1 2" key="13">
    <citation type="journal article" date="1998" name="Virus Genes">
        <title>Identification of a thymidylate synthase gene within the genome of Chilo iridescent virus.</title>
        <authorList>
            <person name="Muller K."/>
            <person name="Tidona C.A."/>
            <person name="Bahr U."/>
            <person name="Darai G."/>
        </authorList>
    </citation>
    <scope>NUCLEOTIDE SEQUENCE [LARGE SCALE GENOMIC DNA]</scope>
</reference>
<reference evidence="1 2" key="8">
    <citation type="journal article" date="1994" name="Intervirology">
        <title>Identification of the primary structure and the coding capacity of the genome of insect iridescent virus type 6 between the genome coordinates 0.310 and 0.347 (7990 bp).</title>
        <authorList>
            <person name="Sonntag K.C."/>
            <person name="Schnitzler P."/>
            <person name="Janssen W."/>
            <person name="Darai G."/>
        </authorList>
    </citation>
    <scope>NUCLEOTIDE SEQUENCE [LARGE SCALE GENOMIC DNA]</scope>
</reference>
<organismHost>
    <name type="scientific">Gryllus campestris</name>
    <dbReference type="NCBI Taxonomy" id="58607"/>
</organismHost>
<reference evidence="1 2" key="1">
    <citation type="journal article" date="1984" name="J. Virol.">
        <title>DNA analysis of insect iridescent virus 6: evidence for circular permutation and terminal redundancy.</title>
        <authorList>
            <person name="Delius H."/>
            <person name="Darai G."/>
            <person name="Fluegel R.M."/>
        </authorList>
    </citation>
    <scope>NUCLEOTIDE SEQUENCE [LARGE SCALE GENOMIC DNA]</scope>
</reference>
<proteinExistence type="predicted"/>
<sequence>MEKSGPIYHLLLTLSHPFYNHRILDEQIYNLHFSTIHYLLYLKLLQIFREVHKEPSQK</sequence>
<dbReference type="EMBL" id="AF303741">
    <property type="protein sequence ID" value="AAK82106.1"/>
    <property type="molecule type" value="Genomic_DNA"/>
</dbReference>
<organismHost>
    <name type="scientific">Gryllus bimaculatus</name>
    <name type="common">Two-spotted cricket</name>
    <dbReference type="NCBI Taxonomy" id="6999"/>
</organismHost>
<organismHost>
    <name type="scientific">Acheta domesticus</name>
    <name type="common">House cricket</name>
    <dbReference type="NCBI Taxonomy" id="6997"/>
</organismHost>
<reference evidence="1 2" key="2">
    <citation type="journal article" date="1986" name="Med. Microbiol. Immunol.">
        <title>Insect iridescent virus type 6 induced toxic degenerative hepatitis in mice.</title>
        <authorList>
            <person name="Lorbacher de Ruiz H."/>
            <person name="Gelderblom H."/>
            <person name="Hofmann W."/>
            <person name="Darai G."/>
        </authorList>
    </citation>
    <scope>NUCLEOTIDE SEQUENCE [LARGE SCALE GENOMIC DNA]</scope>
</reference>
<reference evidence="1 2" key="3">
    <citation type="journal article" date="1987" name="Virology">
        <title>Molecular cloning and physical mapping of the genome of insect iridescent virus type 6: further evidence for circular permutation of the viral genome.</title>
        <authorList>
            <person name="Schnitzler P."/>
            <person name="Soltau J.B."/>
            <person name="Fischer M."/>
            <person name="Reisner H."/>
            <person name="Scholz J."/>
            <person name="Delius H."/>
            <person name="Darai G."/>
        </authorList>
    </citation>
    <scope>NUCLEOTIDE SEQUENCE [LARGE SCALE GENOMIC DNA]</scope>
</reference>
<reference evidence="1 2" key="10">
    <citation type="journal article" date="1994" name="Nucleic Acids Res.">
        <title>Identification of genes encoding zinc finger proteins, non-histone chromosomal HMG protein homologue, and a putative GTP phosphohydrolase in the genome of Chilo iridescent virus.</title>
        <authorList>
            <person name="Schnitzler P."/>
            <person name="Hug M."/>
            <person name="Handermann M."/>
            <person name="Janssen W."/>
            <person name="Koonin E.V."/>
            <person name="Delius H."/>
            <person name="Darai C."/>
        </authorList>
    </citation>
    <scope>NUCLEOTIDE SEQUENCE [LARGE SCALE GENOMIC DNA]</scope>
</reference>
<name>Q91FS7_IIV6</name>
<dbReference type="RefSeq" id="NP_149708.1">
    <property type="nucleotide sequence ID" value="NC_003038.1"/>
</dbReference>
<evidence type="ECO:0000313" key="2">
    <source>
        <dbReference type="Proteomes" id="UP000001359"/>
    </source>
</evidence>
<accession>Q91FS7</accession>
<reference evidence="1 2" key="14">
    <citation type="journal article" date="1999" name="Virus Genes">
        <title>Identification of a gene cluster within the genome of Chilo iridescent virus encoding enzymes involved in viral DNA replication and processing.</title>
        <authorList>
            <person name="Muller K."/>
            <person name="Tidona C.A."/>
            <person name="Darai G."/>
        </authorList>
    </citation>
    <scope>NUCLEOTIDE SEQUENCE [LARGE SCALE GENOMIC DNA]</scope>
</reference>
<reference evidence="1 2" key="7">
    <citation type="journal article" date="1993" name="J. Gen. Virol.">
        <title>Identification of the gene encoding the major capsid protein of insect iridescent virus type 6 by polymerase chain reaction.</title>
        <authorList>
            <person name="Stohwasser R."/>
            <person name="Raab K."/>
            <person name="Schnitzler P."/>
            <person name="Janssen W."/>
            <person name="Darai G."/>
        </authorList>
    </citation>
    <scope>NUCLEOTIDE SEQUENCE [LARGE SCALE GENOMIC DNA]</scope>
</reference>
<reference evidence="1 2" key="15">
    <citation type="journal article" date="2001" name="Virology">
        <title>Analysis of the first complete DNA sequence of an invertebrate iridovirus: coding strategy of the genome of Chilo iridescent virus.</title>
        <authorList>
            <person name="Jakob N.J."/>
            <person name="Muller K."/>
            <person name="Bahr U."/>
            <person name="Darai G."/>
        </authorList>
    </citation>
    <scope>NUCLEOTIDE SEQUENCE [LARGE SCALE GENOMIC DNA]</scope>
</reference>
<reference evidence="1 2" key="9">
    <citation type="journal article" date="1994" name="J. Gen. Virol.">
        <title>Insect iridescent virus type 6 encodes a polypeptide related to the largest subunit of eukaryotic RNA polymerase II.</title>
        <authorList>
            <person name="Schnitzler P."/>
            <person name="Sonntag K.C."/>
            <person name="Muller M."/>
            <person name="Janssen W."/>
            <person name="Bugert J.J."/>
            <person name="Koonin E.V."/>
            <person name="Darai G."/>
        </authorList>
    </citation>
    <scope>NUCLEOTIDE SEQUENCE [LARGE SCALE GENOMIC DNA]</scope>
</reference>
<reference evidence="1 2" key="6">
    <citation type="journal article" date="1992" name="Virus Genes">
        <title>Characterization of the third origin of DNA replication of the genome of insect iridescent virus type 6.</title>
        <authorList>
            <person name="Sonntag K.C."/>
            <person name="Darai G."/>
        </authorList>
    </citation>
    <scope>NUCLEOTIDE SEQUENCE [LARGE SCALE GENOMIC DNA]</scope>
</reference>
<dbReference type="GeneID" id="1733356"/>
<reference evidence="1 2" key="5">
    <citation type="journal article" date="1992" name="Virus Genes">
        <title>Identification and mapping of origins of DNA replication within the DNA sequences of the genome of insect iridescent virus type 6.</title>
        <authorList>
            <person name="Handermann M."/>
            <person name="Schnitzler P."/>
            <person name="Rosen-Wolff A."/>
            <person name="Raab K."/>
            <person name="Sonntag K.C."/>
            <person name="Darai G."/>
        </authorList>
    </citation>
    <scope>NUCLEOTIDE SEQUENCE [LARGE SCALE GENOMIC DNA]</scope>
</reference>
<reference evidence="1 2" key="11">
    <citation type="journal article" date="1994" name="Virus Genes">
        <title>Chilo iridescent virus encodes a putative helicase belonging to a distinct family within the "DEAD/H" superfamily: implications for the evolution of large DNA viruses.</title>
        <authorList>
            <person name="Sonntag K.C."/>
            <person name="Schnitzler P."/>
            <person name="Koonin E.V."/>
            <person name="Darai G."/>
        </authorList>
    </citation>
    <scope>NUCLEOTIDE SEQUENCE [LARGE SCALE GENOMIC DNA]</scope>
</reference>
<protein>
    <submittedName>
        <fullName evidence="1">245R</fullName>
    </submittedName>
</protein>